<dbReference type="EMBL" id="MFZG01000009">
    <property type="protein sequence ID" value="OGK17358.1"/>
    <property type="molecule type" value="Genomic_DNA"/>
</dbReference>
<dbReference type="AlphaFoldDB" id="A0A1F7GEM4"/>
<keyword evidence="3 5" id="KW-1133">Transmembrane helix</keyword>
<keyword evidence="2 5" id="KW-0812">Transmembrane</keyword>
<feature type="transmembrane region" description="Helical" evidence="5">
    <location>
        <begin position="61"/>
        <end position="80"/>
    </location>
</feature>
<feature type="domain" description="O-antigen ligase-related" evidence="6">
    <location>
        <begin position="197"/>
        <end position="335"/>
    </location>
</feature>
<dbReference type="Pfam" id="PF04932">
    <property type="entry name" value="Wzy_C"/>
    <property type="match status" value="1"/>
</dbReference>
<name>A0A1F7GEM4_9BACT</name>
<gene>
    <name evidence="7" type="ORF">A2774_04125</name>
</gene>
<feature type="transmembrane region" description="Helical" evidence="5">
    <location>
        <begin position="197"/>
        <end position="225"/>
    </location>
</feature>
<dbReference type="PANTHER" id="PTHR37422:SF13">
    <property type="entry name" value="LIPOPOLYSACCHARIDE BIOSYNTHESIS PROTEIN PA4999-RELATED"/>
    <property type="match status" value="1"/>
</dbReference>
<dbReference type="InterPro" id="IPR051533">
    <property type="entry name" value="WaaL-like"/>
</dbReference>
<reference evidence="7 8" key="1">
    <citation type="journal article" date="2016" name="Nat. Commun.">
        <title>Thousands of microbial genomes shed light on interconnected biogeochemical processes in an aquifer system.</title>
        <authorList>
            <person name="Anantharaman K."/>
            <person name="Brown C.T."/>
            <person name="Hug L.A."/>
            <person name="Sharon I."/>
            <person name="Castelle C.J."/>
            <person name="Probst A.J."/>
            <person name="Thomas B.C."/>
            <person name="Singh A."/>
            <person name="Wilkins M.J."/>
            <person name="Karaoz U."/>
            <person name="Brodie E.L."/>
            <person name="Williams K.H."/>
            <person name="Hubbard S.S."/>
            <person name="Banfield J.F."/>
        </authorList>
    </citation>
    <scope>NUCLEOTIDE SEQUENCE [LARGE SCALE GENOMIC DNA]</scope>
</reference>
<feature type="transmembrane region" description="Helical" evidence="5">
    <location>
        <begin position="364"/>
        <end position="382"/>
    </location>
</feature>
<feature type="transmembrane region" description="Helical" evidence="5">
    <location>
        <begin position="231"/>
        <end position="249"/>
    </location>
</feature>
<evidence type="ECO:0000256" key="4">
    <source>
        <dbReference type="ARBA" id="ARBA00023136"/>
    </source>
</evidence>
<feature type="transmembrane region" description="Helical" evidence="5">
    <location>
        <begin position="156"/>
        <end position="176"/>
    </location>
</feature>
<evidence type="ECO:0000256" key="5">
    <source>
        <dbReference type="SAM" id="Phobius"/>
    </source>
</evidence>
<dbReference type="Proteomes" id="UP000177208">
    <property type="component" value="Unassembled WGS sequence"/>
</dbReference>
<evidence type="ECO:0000313" key="8">
    <source>
        <dbReference type="Proteomes" id="UP000177208"/>
    </source>
</evidence>
<feature type="transmembrane region" description="Helical" evidence="5">
    <location>
        <begin position="86"/>
        <end position="104"/>
    </location>
</feature>
<comment type="subcellular location">
    <subcellularLocation>
        <location evidence="1">Membrane</location>
        <topology evidence="1">Multi-pass membrane protein</topology>
    </subcellularLocation>
</comment>
<evidence type="ECO:0000259" key="6">
    <source>
        <dbReference type="Pfam" id="PF04932"/>
    </source>
</evidence>
<protein>
    <recommendedName>
        <fullName evidence="6">O-antigen ligase-related domain-containing protein</fullName>
    </recommendedName>
</protein>
<feature type="transmembrane region" description="Helical" evidence="5">
    <location>
        <begin position="125"/>
        <end position="144"/>
    </location>
</feature>
<evidence type="ECO:0000313" key="7">
    <source>
        <dbReference type="EMBL" id="OGK17358.1"/>
    </source>
</evidence>
<dbReference type="InterPro" id="IPR007016">
    <property type="entry name" value="O-antigen_ligase-rel_domated"/>
</dbReference>
<dbReference type="PANTHER" id="PTHR37422">
    <property type="entry name" value="TEICHURONIC ACID BIOSYNTHESIS PROTEIN TUAE"/>
    <property type="match status" value="1"/>
</dbReference>
<sequence length="384" mass="44042">MNLLLYLTIFLFSLGQIGRISFFGQQINLYLYEILVLSGLMVLLGKYRLKPLTDSFKEYRLAYIFFIWLALSFLIGISQYKAIENFVGFLYLVRIVLYWTYGIFLRRWIDGNFASGKILDNSMRLLIILVILFSAVQYLFYPNLRNLIYAGWDPHLYRMFGTFFDTSVAGAVYGLILMRLFFTGDGISKNKFIKKALMIVFLVFIVLTYSRILYLSLTIAAGFFAVRKKRFKAILVFIFLFGALILLSPKPFGEGVNLMRTFSIRSRVADYQNALKIWEKNPIFGIGYNRLRYAKVKLNLIEEAGSELTHSGASFHSSFLIILATSGTAGLVFFISLLVGLARLHQPARYPLMFLSLLSLGDNVLLHPFVLFLLVTILATPFRK</sequence>
<evidence type="ECO:0000256" key="2">
    <source>
        <dbReference type="ARBA" id="ARBA00022692"/>
    </source>
</evidence>
<organism evidence="7 8">
    <name type="scientific">Candidatus Roizmanbacteria bacterium RIFCSPHIGHO2_01_FULL_39_12c</name>
    <dbReference type="NCBI Taxonomy" id="1802031"/>
    <lineage>
        <taxon>Bacteria</taxon>
        <taxon>Candidatus Roizmaniibacteriota</taxon>
    </lineage>
</organism>
<evidence type="ECO:0000256" key="3">
    <source>
        <dbReference type="ARBA" id="ARBA00022989"/>
    </source>
</evidence>
<accession>A0A1F7GEM4</accession>
<keyword evidence="4 5" id="KW-0472">Membrane</keyword>
<feature type="transmembrane region" description="Helical" evidence="5">
    <location>
        <begin position="29"/>
        <end position="49"/>
    </location>
</feature>
<feature type="transmembrane region" description="Helical" evidence="5">
    <location>
        <begin position="319"/>
        <end position="344"/>
    </location>
</feature>
<proteinExistence type="predicted"/>
<evidence type="ECO:0000256" key="1">
    <source>
        <dbReference type="ARBA" id="ARBA00004141"/>
    </source>
</evidence>
<comment type="caution">
    <text evidence="7">The sequence shown here is derived from an EMBL/GenBank/DDBJ whole genome shotgun (WGS) entry which is preliminary data.</text>
</comment>
<dbReference type="GO" id="GO:0016020">
    <property type="term" value="C:membrane"/>
    <property type="evidence" value="ECO:0007669"/>
    <property type="project" value="UniProtKB-SubCell"/>
</dbReference>